<sequence length="358" mass="40097">MRCRYVIPAEEVPAGNLVLLGGVDASIFKTATIAAMNIEDDLHIFRPIKHMTQSVLKIAIEPIAPSELPKMLAGLRSVNKSYPLVTTKVEESGEHVVIGTGELYLDCVMHDLRRLFAEIEIKVSDPVTKFAETVLETSALKCYADTPNKKNRLTMIAEPLERGIAEDIETGRVNMRMSAKERGKFFEEKYHGPNILLDDTLPSQVDKKLLGTVKEHIKQGFQWGTREGPLCDEPMRNVKFRILDASLAQEPIYRGGGQIVPTARRVCYSSFLMATPRLMEPIYYVEVQAPADCISAVYTVLARRRGHVTQDLPKAGSPLYTVKALIPVIDANGFEREERSAVMVWDCFLGHPRNRESI</sequence>
<comment type="caution">
    <text evidence="1">The sequence shown here is derived from an EMBL/GenBank/DDBJ whole genome shotgun (WGS) entry which is preliminary data.</text>
</comment>
<name>A0ACC1P793_9APHY</name>
<accession>A0ACC1P793</accession>
<reference evidence="1" key="1">
    <citation type="submission" date="2022-08" db="EMBL/GenBank/DDBJ databases">
        <title>Genome Sequence of Pycnoporus sanguineus.</title>
        <authorList>
            <person name="Buettner E."/>
        </authorList>
    </citation>
    <scope>NUCLEOTIDE SEQUENCE</scope>
    <source>
        <strain evidence="1">CG-C14</strain>
    </source>
</reference>
<proteinExistence type="predicted"/>
<organism evidence="1 2">
    <name type="scientific">Trametes sanguinea</name>
    <dbReference type="NCBI Taxonomy" id="158606"/>
    <lineage>
        <taxon>Eukaryota</taxon>
        <taxon>Fungi</taxon>
        <taxon>Dikarya</taxon>
        <taxon>Basidiomycota</taxon>
        <taxon>Agaricomycotina</taxon>
        <taxon>Agaricomycetes</taxon>
        <taxon>Polyporales</taxon>
        <taxon>Polyporaceae</taxon>
        <taxon>Trametes</taxon>
    </lineage>
</organism>
<evidence type="ECO:0000313" key="2">
    <source>
        <dbReference type="Proteomes" id="UP001144978"/>
    </source>
</evidence>
<gene>
    <name evidence="1" type="ORF">NUW54_g9672</name>
</gene>
<protein>
    <submittedName>
        <fullName evidence="1">Uncharacterized protein</fullName>
    </submittedName>
</protein>
<dbReference type="EMBL" id="JANSHE010003298">
    <property type="protein sequence ID" value="KAJ2986683.1"/>
    <property type="molecule type" value="Genomic_DNA"/>
</dbReference>
<dbReference type="Proteomes" id="UP001144978">
    <property type="component" value="Unassembled WGS sequence"/>
</dbReference>
<keyword evidence="2" id="KW-1185">Reference proteome</keyword>
<evidence type="ECO:0000313" key="1">
    <source>
        <dbReference type="EMBL" id="KAJ2986683.1"/>
    </source>
</evidence>